<evidence type="ECO:0000256" key="3">
    <source>
        <dbReference type="ARBA" id="ARBA00022475"/>
    </source>
</evidence>
<evidence type="ECO:0000313" key="10">
    <source>
        <dbReference type="EMBL" id="MBM7573405.1"/>
    </source>
</evidence>
<feature type="transmembrane region" description="Helical" evidence="7">
    <location>
        <begin position="259"/>
        <end position="283"/>
    </location>
</feature>
<evidence type="ECO:0000259" key="9">
    <source>
        <dbReference type="PROSITE" id="PS50928"/>
    </source>
</evidence>
<dbReference type="InterPro" id="IPR000515">
    <property type="entry name" value="MetI-like"/>
</dbReference>
<keyword evidence="2 7" id="KW-0813">Transport</keyword>
<evidence type="ECO:0000313" key="11">
    <source>
        <dbReference type="Proteomes" id="UP001296943"/>
    </source>
</evidence>
<protein>
    <submittedName>
        <fullName evidence="10">NitT/TauT family transport system permease protein</fullName>
    </submittedName>
</protein>
<comment type="similarity">
    <text evidence="7">Belongs to the binding-protein-dependent transport system permease family.</text>
</comment>
<sequence>MSMPNREVNNFSSQMATEAVKQSNEQEKHQTPSYSNKYLDFLKRQRNKNLKIQLTRLLVLVGVLVLWELSAVFQWADPMLTSRPSQIVSSFVEMVTTGTIFQHLWITSLETVIGFVLSMTLGIIIAIGFWWSSFWSNVMEPYVVVLNALPKVALGPIFYIWLGDRLSIYGMAIAISIIVTIIMIESGFKEITKSKMKLMESLGATRWQMLKMVLLPASIPNFVATMKVNVGLTLVGVIMGEFLSSKAGLGYLIIYGGQVFQMDLVMTSIVLLAVLSAILYGMVNLIGKFLKKQYQFD</sequence>
<dbReference type="Proteomes" id="UP001296943">
    <property type="component" value="Unassembled WGS sequence"/>
</dbReference>
<dbReference type="RefSeq" id="WP_239584486.1">
    <property type="nucleotide sequence ID" value="NZ_JAFBDR010000032.1"/>
</dbReference>
<keyword evidence="5 7" id="KW-1133">Transmembrane helix</keyword>
<name>A0ABS2N686_9BACI</name>
<evidence type="ECO:0000256" key="2">
    <source>
        <dbReference type="ARBA" id="ARBA00022448"/>
    </source>
</evidence>
<dbReference type="InterPro" id="IPR035906">
    <property type="entry name" value="MetI-like_sf"/>
</dbReference>
<dbReference type="PANTHER" id="PTHR30151">
    <property type="entry name" value="ALKANE SULFONATE ABC TRANSPORTER-RELATED, MEMBRANE SUBUNIT"/>
    <property type="match status" value="1"/>
</dbReference>
<feature type="transmembrane region" description="Helical" evidence="7">
    <location>
        <begin position="168"/>
        <end position="188"/>
    </location>
</feature>
<evidence type="ECO:0000256" key="8">
    <source>
        <dbReference type="SAM" id="MobiDB-lite"/>
    </source>
</evidence>
<evidence type="ECO:0000256" key="1">
    <source>
        <dbReference type="ARBA" id="ARBA00004651"/>
    </source>
</evidence>
<evidence type="ECO:0000256" key="5">
    <source>
        <dbReference type="ARBA" id="ARBA00022989"/>
    </source>
</evidence>
<proteinExistence type="inferred from homology"/>
<organism evidence="10 11">
    <name type="scientific">Aquibacillus albus</name>
    <dbReference type="NCBI Taxonomy" id="1168171"/>
    <lineage>
        <taxon>Bacteria</taxon>
        <taxon>Bacillati</taxon>
        <taxon>Bacillota</taxon>
        <taxon>Bacilli</taxon>
        <taxon>Bacillales</taxon>
        <taxon>Bacillaceae</taxon>
        <taxon>Aquibacillus</taxon>
    </lineage>
</organism>
<keyword evidence="4 7" id="KW-0812">Transmembrane</keyword>
<evidence type="ECO:0000256" key="4">
    <source>
        <dbReference type="ARBA" id="ARBA00022692"/>
    </source>
</evidence>
<comment type="caution">
    <text evidence="10">The sequence shown here is derived from an EMBL/GenBank/DDBJ whole genome shotgun (WGS) entry which is preliminary data.</text>
</comment>
<gene>
    <name evidence="10" type="ORF">JOC48_003968</name>
</gene>
<dbReference type="SUPFAM" id="SSF161098">
    <property type="entry name" value="MetI-like"/>
    <property type="match status" value="1"/>
</dbReference>
<dbReference type="CDD" id="cd06261">
    <property type="entry name" value="TM_PBP2"/>
    <property type="match status" value="1"/>
</dbReference>
<evidence type="ECO:0000256" key="7">
    <source>
        <dbReference type="RuleBase" id="RU363032"/>
    </source>
</evidence>
<dbReference type="PROSITE" id="PS50928">
    <property type="entry name" value="ABC_TM1"/>
    <property type="match status" value="1"/>
</dbReference>
<comment type="subcellular location">
    <subcellularLocation>
        <location evidence="1 7">Cell membrane</location>
        <topology evidence="1 7">Multi-pass membrane protein</topology>
    </subcellularLocation>
</comment>
<feature type="transmembrane region" description="Helical" evidence="7">
    <location>
        <begin position="112"/>
        <end position="131"/>
    </location>
</feature>
<dbReference type="Gene3D" id="1.10.3720.10">
    <property type="entry name" value="MetI-like"/>
    <property type="match status" value="1"/>
</dbReference>
<keyword evidence="6 7" id="KW-0472">Membrane</keyword>
<feature type="transmembrane region" description="Helical" evidence="7">
    <location>
        <begin position="54"/>
        <end position="76"/>
    </location>
</feature>
<accession>A0ABS2N686</accession>
<feature type="transmembrane region" description="Helical" evidence="7">
    <location>
        <begin position="143"/>
        <end position="162"/>
    </location>
</feature>
<reference evidence="10 11" key="1">
    <citation type="submission" date="2021-01" db="EMBL/GenBank/DDBJ databases">
        <title>Genomic Encyclopedia of Type Strains, Phase IV (KMG-IV): sequencing the most valuable type-strain genomes for metagenomic binning, comparative biology and taxonomic classification.</title>
        <authorList>
            <person name="Goeker M."/>
        </authorList>
    </citation>
    <scope>NUCLEOTIDE SEQUENCE [LARGE SCALE GENOMIC DNA]</scope>
    <source>
        <strain evidence="10 11">DSM 23711</strain>
    </source>
</reference>
<dbReference type="PANTHER" id="PTHR30151:SF19">
    <property type="entry name" value="ABC TRANSPORTER PERMEASE"/>
    <property type="match status" value="1"/>
</dbReference>
<feature type="compositionally biased region" description="Polar residues" evidence="8">
    <location>
        <begin position="7"/>
        <end position="23"/>
    </location>
</feature>
<dbReference type="EMBL" id="JAFBDR010000032">
    <property type="protein sequence ID" value="MBM7573405.1"/>
    <property type="molecule type" value="Genomic_DNA"/>
</dbReference>
<feature type="region of interest" description="Disordered" evidence="8">
    <location>
        <begin position="1"/>
        <end position="32"/>
    </location>
</feature>
<keyword evidence="3" id="KW-1003">Cell membrane</keyword>
<feature type="domain" description="ABC transmembrane type-1" evidence="9">
    <location>
        <begin position="100"/>
        <end position="283"/>
    </location>
</feature>
<dbReference type="Pfam" id="PF00528">
    <property type="entry name" value="BPD_transp_1"/>
    <property type="match status" value="1"/>
</dbReference>
<evidence type="ECO:0000256" key="6">
    <source>
        <dbReference type="ARBA" id="ARBA00023136"/>
    </source>
</evidence>
<keyword evidence="11" id="KW-1185">Reference proteome</keyword>